<evidence type="ECO:0000256" key="1">
    <source>
        <dbReference type="SAM" id="Phobius"/>
    </source>
</evidence>
<feature type="transmembrane region" description="Helical" evidence="1">
    <location>
        <begin position="21"/>
        <end position="40"/>
    </location>
</feature>
<evidence type="ECO:0000313" key="2">
    <source>
        <dbReference type="EMBL" id="KKK79113.1"/>
    </source>
</evidence>
<sequence>MLRQLTIATATGLKQYLRNPLFVILLVILPPTFITLSFAVTPDVPFSLT</sequence>
<keyword evidence="1" id="KW-0812">Transmembrane</keyword>
<comment type="caution">
    <text evidence="2">The sequence shown here is derived from an EMBL/GenBank/DDBJ whole genome shotgun (WGS) entry which is preliminary data.</text>
</comment>
<organism evidence="2">
    <name type="scientific">marine sediment metagenome</name>
    <dbReference type="NCBI Taxonomy" id="412755"/>
    <lineage>
        <taxon>unclassified sequences</taxon>
        <taxon>metagenomes</taxon>
        <taxon>ecological metagenomes</taxon>
    </lineage>
</organism>
<dbReference type="AlphaFoldDB" id="A0A0F8YCK7"/>
<evidence type="ECO:0008006" key="3">
    <source>
        <dbReference type="Google" id="ProtNLM"/>
    </source>
</evidence>
<keyword evidence="1" id="KW-1133">Transmembrane helix</keyword>
<gene>
    <name evidence="2" type="ORF">LCGC14_2836760</name>
</gene>
<name>A0A0F8YCK7_9ZZZZ</name>
<protein>
    <recommendedName>
        <fullName evidence="3">ABC-2 type transporter domain-containing protein</fullName>
    </recommendedName>
</protein>
<feature type="non-terminal residue" evidence="2">
    <location>
        <position position="49"/>
    </location>
</feature>
<proteinExistence type="predicted"/>
<keyword evidence="1" id="KW-0472">Membrane</keyword>
<accession>A0A0F8YCK7</accession>
<dbReference type="EMBL" id="LAZR01054177">
    <property type="protein sequence ID" value="KKK79113.1"/>
    <property type="molecule type" value="Genomic_DNA"/>
</dbReference>
<reference evidence="2" key="1">
    <citation type="journal article" date="2015" name="Nature">
        <title>Complex archaea that bridge the gap between prokaryotes and eukaryotes.</title>
        <authorList>
            <person name="Spang A."/>
            <person name="Saw J.H."/>
            <person name="Jorgensen S.L."/>
            <person name="Zaremba-Niedzwiedzka K."/>
            <person name="Martijn J."/>
            <person name="Lind A.E."/>
            <person name="van Eijk R."/>
            <person name="Schleper C."/>
            <person name="Guy L."/>
            <person name="Ettema T.J."/>
        </authorList>
    </citation>
    <scope>NUCLEOTIDE SEQUENCE</scope>
</reference>